<feature type="compositionally biased region" description="Polar residues" evidence="1">
    <location>
        <begin position="75"/>
        <end position="87"/>
    </location>
</feature>
<proteinExistence type="predicted"/>
<dbReference type="AlphaFoldDB" id="A0A9N9A3W3"/>
<keyword evidence="3" id="KW-1185">Reference proteome</keyword>
<dbReference type="Proteomes" id="UP000789508">
    <property type="component" value="Unassembled WGS sequence"/>
</dbReference>
<organism evidence="2 3">
    <name type="scientific">Ambispora leptoticha</name>
    <dbReference type="NCBI Taxonomy" id="144679"/>
    <lineage>
        <taxon>Eukaryota</taxon>
        <taxon>Fungi</taxon>
        <taxon>Fungi incertae sedis</taxon>
        <taxon>Mucoromycota</taxon>
        <taxon>Glomeromycotina</taxon>
        <taxon>Glomeromycetes</taxon>
        <taxon>Archaeosporales</taxon>
        <taxon>Ambisporaceae</taxon>
        <taxon>Ambispora</taxon>
    </lineage>
</organism>
<sequence length="94" mass="10129">MLINKEFCAEIEKSVLSGALSTLEKAVKKAANPSNDRPPDVVVKILTHSKASPKPQPQDSTSIPEITPEPPETTNQILITAQPVQNASPPPYFP</sequence>
<protein>
    <submittedName>
        <fullName evidence="2">4141_t:CDS:1</fullName>
    </submittedName>
</protein>
<gene>
    <name evidence="2" type="ORF">ALEPTO_LOCUS4267</name>
</gene>
<name>A0A9N9A3W3_9GLOM</name>
<evidence type="ECO:0000256" key="1">
    <source>
        <dbReference type="SAM" id="MobiDB-lite"/>
    </source>
</evidence>
<evidence type="ECO:0000313" key="3">
    <source>
        <dbReference type="Proteomes" id="UP000789508"/>
    </source>
</evidence>
<dbReference type="EMBL" id="CAJVPS010000957">
    <property type="protein sequence ID" value="CAG8516959.1"/>
    <property type="molecule type" value="Genomic_DNA"/>
</dbReference>
<reference evidence="2" key="1">
    <citation type="submission" date="2021-06" db="EMBL/GenBank/DDBJ databases">
        <authorList>
            <person name="Kallberg Y."/>
            <person name="Tangrot J."/>
            <person name="Rosling A."/>
        </authorList>
    </citation>
    <scope>NUCLEOTIDE SEQUENCE</scope>
    <source>
        <strain evidence="2">FL130A</strain>
    </source>
</reference>
<comment type="caution">
    <text evidence="2">The sequence shown here is derived from an EMBL/GenBank/DDBJ whole genome shotgun (WGS) entry which is preliminary data.</text>
</comment>
<evidence type="ECO:0000313" key="2">
    <source>
        <dbReference type="EMBL" id="CAG8516959.1"/>
    </source>
</evidence>
<accession>A0A9N9A3W3</accession>
<feature type="region of interest" description="Disordered" evidence="1">
    <location>
        <begin position="47"/>
        <end position="94"/>
    </location>
</feature>